<evidence type="ECO:0000256" key="1">
    <source>
        <dbReference type="ARBA" id="ARBA00005964"/>
    </source>
</evidence>
<evidence type="ECO:0000256" key="2">
    <source>
        <dbReference type="ARBA" id="ARBA00022801"/>
    </source>
</evidence>
<dbReference type="SUPFAM" id="SSF53474">
    <property type="entry name" value="alpha/beta-Hydrolases"/>
    <property type="match status" value="1"/>
</dbReference>
<dbReference type="KEGG" id="psco:LY89DRAFT_781816"/>
<dbReference type="EC" id="3.1.1.-" evidence="3"/>
<dbReference type="InterPro" id="IPR019819">
    <property type="entry name" value="Carboxylesterase_B_CS"/>
</dbReference>
<keyword evidence="7" id="KW-1185">Reference proteome</keyword>
<evidence type="ECO:0000313" key="7">
    <source>
        <dbReference type="Proteomes" id="UP000070700"/>
    </source>
</evidence>
<keyword evidence="4" id="KW-1133">Transmembrane helix</keyword>
<dbReference type="Proteomes" id="UP000070700">
    <property type="component" value="Unassembled WGS sequence"/>
</dbReference>
<dbReference type="EMBL" id="KQ947414">
    <property type="protein sequence ID" value="KUJ17654.1"/>
    <property type="molecule type" value="Genomic_DNA"/>
</dbReference>
<dbReference type="PANTHER" id="PTHR11559">
    <property type="entry name" value="CARBOXYLESTERASE"/>
    <property type="match status" value="1"/>
</dbReference>
<keyword evidence="2 3" id="KW-0378">Hydrolase</keyword>
<evidence type="ECO:0000256" key="4">
    <source>
        <dbReference type="SAM" id="Phobius"/>
    </source>
</evidence>
<dbReference type="AlphaFoldDB" id="A0A194XBW3"/>
<dbReference type="STRING" id="149040.A0A194XBW3"/>
<evidence type="ECO:0000259" key="5">
    <source>
        <dbReference type="Pfam" id="PF00135"/>
    </source>
</evidence>
<dbReference type="OrthoDB" id="408631at2759"/>
<proteinExistence type="inferred from homology"/>
<dbReference type="InterPro" id="IPR019826">
    <property type="entry name" value="Carboxylesterase_B_AS"/>
</dbReference>
<sequence>MVSPDTPFLDCQLESGVVKSRSNRTKITRPALDLCSWILTILAIALVAVITLGTFLKVQHNATWKLGSTQKNLEELLSESSASPIAKSRNGSYVGIHNAKYFQDYFLGIPYAQPPLGSLRFLPPAFINTTWEGTMNATDFGPQCVGYYDGDMHTPRPFDEDCLTVNVFRPHLQGLKKKLPVVVWIYGGAYEHGGSNDQRFNLTWIVAQSIAIGKPIIAVTLNYRSSIFGFMSSSQVIGARNTNVGLRDQRLALHWVQENIEGFGGDKDKVTLWGASSGAENVGIHLTAYGGRDDHLFRAVIMTSGSPATTSLGSHTPSAQDAYDKLLYLTDCRQTSDPFVCLQSLPFEELNAVFNNSRGFDASYMGAFTHPVVDGDFIRGFGSLEIKANHFVKVPILSTITSNEGGGYTPKGLDSLEGVKAFLIEERNLPLNVAGQLTELYLPLSTGEIELSTPRRSNTPFVQPSWAGETDKDEMGRFFTEAAYILGDMENVAPHRLTCDAFSKFSATYCGRFDAIPYGWDPRRGATHAADLAVMFHNTLCTGFEPCPFQSKSPAYFRLSDLMSSMIISFISDVDPNVGIPRLWNASKWEKHMFDVPLDFVLSEDQPCAMETKPLRVEGMEYIKSILSSILGK</sequence>
<dbReference type="PROSITE" id="PS00122">
    <property type="entry name" value="CARBOXYLESTERASE_B_1"/>
    <property type="match status" value="1"/>
</dbReference>
<protein>
    <recommendedName>
        <fullName evidence="3">Carboxylic ester hydrolase</fullName>
        <ecNumber evidence="3">3.1.1.-</ecNumber>
    </recommendedName>
</protein>
<dbReference type="GO" id="GO:0016787">
    <property type="term" value="F:hydrolase activity"/>
    <property type="evidence" value="ECO:0007669"/>
    <property type="project" value="UniProtKB-KW"/>
</dbReference>
<dbReference type="InterPro" id="IPR050309">
    <property type="entry name" value="Type-B_Carboxylest/Lipase"/>
</dbReference>
<evidence type="ECO:0000256" key="3">
    <source>
        <dbReference type="RuleBase" id="RU361235"/>
    </source>
</evidence>
<keyword evidence="4" id="KW-0812">Transmembrane</keyword>
<dbReference type="PROSITE" id="PS00941">
    <property type="entry name" value="CARBOXYLESTERASE_B_2"/>
    <property type="match status" value="1"/>
</dbReference>
<name>A0A194XBW3_MOLSC</name>
<dbReference type="InterPro" id="IPR002018">
    <property type="entry name" value="CarbesteraseB"/>
</dbReference>
<feature type="transmembrane region" description="Helical" evidence="4">
    <location>
        <begin position="34"/>
        <end position="56"/>
    </location>
</feature>
<gene>
    <name evidence="6" type="ORF">LY89DRAFT_781816</name>
</gene>
<dbReference type="InterPro" id="IPR029058">
    <property type="entry name" value="AB_hydrolase_fold"/>
</dbReference>
<evidence type="ECO:0000313" key="6">
    <source>
        <dbReference type="EMBL" id="KUJ17654.1"/>
    </source>
</evidence>
<keyword evidence="4" id="KW-0472">Membrane</keyword>
<dbReference type="InParanoid" id="A0A194XBW3"/>
<dbReference type="GeneID" id="28832241"/>
<dbReference type="RefSeq" id="XP_018072009.1">
    <property type="nucleotide sequence ID" value="XM_018222515.1"/>
</dbReference>
<accession>A0A194XBW3</accession>
<dbReference type="Gene3D" id="3.40.50.1820">
    <property type="entry name" value="alpha/beta hydrolase"/>
    <property type="match status" value="1"/>
</dbReference>
<reference evidence="6 7" key="1">
    <citation type="submission" date="2015-10" db="EMBL/GenBank/DDBJ databases">
        <title>Full genome of DAOMC 229536 Phialocephala scopiformis, a fungal endophyte of spruce producing the potent anti-insectan compound rugulosin.</title>
        <authorList>
            <consortium name="DOE Joint Genome Institute"/>
            <person name="Walker A.K."/>
            <person name="Frasz S.L."/>
            <person name="Seifert K.A."/>
            <person name="Miller J.D."/>
            <person name="Mondo S.J."/>
            <person name="Labutti K."/>
            <person name="Lipzen A."/>
            <person name="Dockter R."/>
            <person name="Kennedy M."/>
            <person name="Grigoriev I.V."/>
            <person name="Spatafora J.W."/>
        </authorList>
    </citation>
    <scope>NUCLEOTIDE SEQUENCE [LARGE SCALE GENOMIC DNA]</scope>
    <source>
        <strain evidence="6 7">CBS 120377</strain>
    </source>
</reference>
<comment type="similarity">
    <text evidence="1 3">Belongs to the type-B carboxylesterase/lipase family.</text>
</comment>
<feature type="domain" description="Carboxylesterase type B" evidence="5">
    <location>
        <begin position="91"/>
        <end position="590"/>
    </location>
</feature>
<dbReference type="Pfam" id="PF00135">
    <property type="entry name" value="COesterase"/>
    <property type="match status" value="1"/>
</dbReference>
<organism evidence="6 7">
    <name type="scientific">Mollisia scopiformis</name>
    <name type="common">Conifer needle endophyte fungus</name>
    <name type="synonym">Phialocephala scopiformis</name>
    <dbReference type="NCBI Taxonomy" id="149040"/>
    <lineage>
        <taxon>Eukaryota</taxon>
        <taxon>Fungi</taxon>
        <taxon>Dikarya</taxon>
        <taxon>Ascomycota</taxon>
        <taxon>Pezizomycotina</taxon>
        <taxon>Leotiomycetes</taxon>
        <taxon>Helotiales</taxon>
        <taxon>Mollisiaceae</taxon>
        <taxon>Mollisia</taxon>
    </lineage>
</organism>